<dbReference type="Proteomes" id="UP000028525">
    <property type="component" value="Unassembled WGS sequence"/>
</dbReference>
<dbReference type="STRING" id="29354.IO98_06265"/>
<gene>
    <name evidence="2" type="ORF">IO98_06265</name>
</gene>
<dbReference type="EMBL" id="JPME01000008">
    <property type="protein sequence ID" value="KEZ90977.1"/>
    <property type="molecule type" value="Genomic_DNA"/>
</dbReference>
<comment type="caution">
    <text evidence="2">The sequence shown here is derived from an EMBL/GenBank/DDBJ whole genome shotgun (WGS) entry which is preliminary data.</text>
</comment>
<protein>
    <submittedName>
        <fullName evidence="2">Pyridoxamine 5-phosphate oxidase</fullName>
    </submittedName>
</protein>
<dbReference type="RefSeq" id="WP_038279102.1">
    <property type="nucleotide sequence ID" value="NZ_JPME01000008.1"/>
</dbReference>
<keyword evidence="3" id="KW-1185">Reference proteome</keyword>
<evidence type="ECO:0000313" key="3">
    <source>
        <dbReference type="Proteomes" id="UP000028525"/>
    </source>
</evidence>
<dbReference type="InterPro" id="IPR055196">
    <property type="entry name" value="Putative_PNPOx_2"/>
</dbReference>
<dbReference type="Gene3D" id="2.30.110.10">
    <property type="entry name" value="Electron Transport, Fmn-binding Protein, Chain A"/>
    <property type="match status" value="1"/>
</dbReference>
<proteinExistence type="predicted"/>
<reference evidence="2 3" key="1">
    <citation type="submission" date="2014-07" db="EMBL/GenBank/DDBJ databases">
        <title>Draft genome of Clostridium celerecrescens 152B isolated from sediments associated with methane hydrate from Krishna Godavari basin.</title>
        <authorList>
            <person name="Honkalas V.S."/>
            <person name="Dabir A.P."/>
            <person name="Arora P."/>
            <person name="Dhakephalkar P.K."/>
        </authorList>
    </citation>
    <scope>NUCLEOTIDE SEQUENCE [LARGE SCALE GENOMIC DNA]</scope>
    <source>
        <strain evidence="2 3">152B</strain>
    </source>
</reference>
<evidence type="ECO:0000313" key="2">
    <source>
        <dbReference type="EMBL" id="KEZ90977.1"/>
    </source>
</evidence>
<dbReference type="Pfam" id="PF22696">
    <property type="entry name" value="Putative_PNPOx_2"/>
    <property type="match status" value="1"/>
</dbReference>
<feature type="domain" description="Pyridoxamine 5'-phosphate oxidase-like" evidence="1">
    <location>
        <begin position="13"/>
        <end position="130"/>
    </location>
</feature>
<dbReference type="AlphaFoldDB" id="A0A084JPU3"/>
<organism evidence="2 3">
    <name type="scientific">Lacrimispora celerecrescens</name>
    <dbReference type="NCBI Taxonomy" id="29354"/>
    <lineage>
        <taxon>Bacteria</taxon>
        <taxon>Bacillati</taxon>
        <taxon>Bacillota</taxon>
        <taxon>Clostridia</taxon>
        <taxon>Lachnospirales</taxon>
        <taxon>Lachnospiraceae</taxon>
        <taxon>Lacrimispora</taxon>
    </lineage>
</organism>
<dbReference type="OrthoDB" id="2146997at2"/>
<dbReference type="InterPro" id="IPR012349">
    <property type="entry name" value="Split_barrel_FMN-bd"/>
</dbReference>
<evidence type="ECO:0000259" key="1">
    <source>
        <dbReference type="Pfam" id="PF22696"/>
    </source>
</evidence>
<accession>A0A084JPU3</accession>
<name>A0A084JPU3_9FIRM</name>
<sequence>MNAKQEFTRLINTQTEIALATSTDGQPSVRIVNFCFDEAAKVMLFTTFGDNKKVKELECNNKVAFTTIPHSGNEHIKAKGMAKKSSRTIFDVAEHFIKKIPGYGDMIEQAGDYLVLYEISFESAVVTLDFENIETYHLAD</sequence>
<dbReference type="SUPFAM" id="SSF50475">
    <property type="entry name" value="FMN-binding split barrel"/>
    <property type="match status" value="1"/>
</dbReference>